<dbReference type="InterPro" id="IPR002300">
    <property type="entry name" value="aa-tRNA-synth_Ia"/>
</dbReference>
<dbReference type="FunFam" id="1.10.730.10:FF:000002">
    <property type="entry name" value="Leucine--tRNA ligase"/>
    <property type="match status" value="1"/>
</dbReference>
<reference evidence="16 17" key="1">
    <citation type="journal article" date="2011" name="Science">
        <title>Comparative functional genomics of the fission yeasts.</title>
        <authorList>
            <person name="Rhind N."/>
            <person name="Chen Z."/>
            <person name="Yassour M."/>
            <person name="Thompson D.A."/>
            <person name="Haas B.J."/>
            <person name="Habib N."/>
            <person name="Wapinski I."/>
            <person name="Roy S."/>
            <person name="Lin M.F."/>
            <person name="Heiman D.I."/>
            <person name="Young S.K."/>
            <person name="Furuya K."/>
            <person name="Guo Y."/>
            <person name="Pidoux A."/>
            <person name="Chen H.M."/>
            <person name="Robbertse B."/>
            <person name="Goldberg J.M."/>
            <person name="Aoki K."/>
            <person name="Bayne E.H."/>
            <person name="Berlin A.M."/>
            <person name="Desjardins C.A."/>
            <person name="Dobbs E."/>
            <person name="Dukaj L."/>
            <person name="Fan L."/>
            <person name="FitzGerald M.G."/>
            <person name="French C."/>
            <person name="Gujja S."/>
            <person name="Hansen K."/>
            <person name="Keifenheim D."/>
            <person name="Levin J.Z."/>
            <person name="Mosher R.A."/>
            <person name="Mueller C.A."/>
            <person name="Pfiffner J."/>
            <person name="Priest M."/>
            <person name="Russ C."/>
            <person name="Smialowska A."/>
            <person name="Swoboda P."/>
            <person name="Sykes S.M."/>
            <person name="Vaughn M."/>
            <person name="Vengrova S."/>
            <person name="Yoder R."/>
            <person name="Zeng Q."/>
            <person name="Allshire R."/>
            <person name="Baulcombe D."/>
            <person name="Birren B.W."/>
            <person name="Brown W."/>
            <person name="Ekwall K."/>
            <person name="Kellis M."/>
            <person name="Leatherwood J."/>
            <person name="Levin H."/>
            <person name="Margalit H."/>
            <person name="Martienssen R."/>
            <person name="Nieduszynski C.A."/>
            <person name="Spatafora J.W."/>
            <person name="Friedman N."/>
            <person name="Dalgaard J.Z."/>
            <person name="Baumann P."/>
            <person name="Niki H."/>
            <person name="Regev A."/>
            <person name="Nusbaum C."/>
        </authorList>
    </citation>
    <scope>NUCLEOTIDE SEQUENCE [LARGE SCALE GENOMIC DNA]</scope>
    <source>
        <strain evidence="17">yFS275 / FY16936</strain>
    </source>
</reference>
<keyword evidence="7 11" id="KW-0648">Protein biosynthesis</keyword>
<dbReference type="GO" id="GO:0004823">
    <property type="term" value="F:leucine-tRNA ligase activity"/>
    <property type="evidence" value="ECO:0000318"/>
    <property type="project" value="GO_Central"/>
</dbReference>
<dbReference type="FunFam" id="3.40.50.620:FF:000100">
    <property type="entry name" value="probable leucine--tRNA ligase, mitochondrial"/>
    <property type="match status" value="1"/>
</dbReference>
<dbReference type="GO" id="GO:0097157">
    <property type="term" value="F:pre-mRNA intronic binding"/>
    <property type="evidence" value="ECO:0007669"/>
    <property type="project" value="EnsemblFungi"/>
</dbReference>
<dbReference type="SUPFAM" id="SSF50677">
    <property type="entry name" value="ValRS/IleRS/LeuRS editing domain"/>
    <property type="match status" value="1"/>
</dbReference>
<dbReference type="Gene3D" id="1.10.730.10">
    <property type="entry name" value="Isoleucyl-tRNA Synthetase, Domain 1"/>
    <property type="match status" value="2"/>
</dbReference>
<dbReference type="JaponicusDB" id="SJAG_04738"/>
<evidence type="ECO:0000259" key="15">
    <source>
        <dbReference type="Pfam" id="PF13603"/>
    </source>
</evidence>
<feature type="domain" description="Leucyl-tRNA synthetase editing" evidence="15">
    <location>
        <begin position="246"/>
        <end position="393"/>
    </location>
</feature>
<dbReference type="OMA" id="DDVDWAD"/>
<dbReference type="InterPro" id="IPR002302">
    <property type="entry name" value="Leu-tRNA-ligase"/>
</dbReference>
<comment type="catalytic activity">
    <reaction evidence="10">
        <text>tRNA(Leu) + L-leucine + ATP = L-leucyl-tRNA(Leu) + AMP + diphosphate</text>
        <dbReference type="Rhea" id="RHEA:11688"/>
        <dbReference type="Rhea" id="RHEA-COMP:9613"/>
        <dbReference type="Rhea" id="RHEA-COMP:9622"/>
        <dbReference type="ChEBI" id="CHEBI:30616"/>
        <dbReference type="ChEBI" id="CHEBI:33019"/>
        <dbReference type="ChEBI" id="CHEBI:57427"/>
        <dbReference type="ChEBI" id="CHEBI:78442"/>
        <dbReference type="ChEBI" id="CHEBI:78494"/>
        <dbReference type="ChEBI" id="CHEBI:456215"/>
        <dbReference type="EC" id="6.1.1.4"/>
    </reaction>
</comment>
<dbReference type="GeneID" id="7051525"/>
<dbReference type="HOGENOM" id="CLU_004427_0_0_1"/>
<dbReference type="PANTHER" id="PTHR43740:SF2">
    <property type="entry name" value="LEUCINE--TRNA LIGASE, MITOCHONDRIAL"/>
    <property type="match status" value="1"/>
</dbReference>
<dbReference type="Pfam" id="PF13603">
    <property type="entry name" value="tRNA-synt_1_2"/>
    <property type="match status" value="1"/>
</dbReference>
<dbReference type="CDD" id="cd00812">
    <property type="entry name" value="LeuRS_core"/>
    <property type="match status" value="1"/>
</dbReference>
<feature type="domain" description="Methionyl/Leucyl tRNA synthetase" evidence="14">
    <location>
        <begin position="60"/>
        <end position="197"/>
    </location>
</feature>
<organism evidence="16 17">
    <name type="scientific">Schizosaccharomyces japonicus (strain yFS275 / FY16936)</name>
    <name type="common">Fission yeast</name>
    <dbReference type="NCBI Taxonomy" id="402676"/>
    <lineage>
        <taxon>Eukaryota</taxon>
        <taxon>Fungi</taxon>
        <taxon>Dikarya</taxon>
        <taxon>Ascomycota</taxon>
        <taxon>Taphrinomycotina</taxon>
        <taxon>Schizosaccharomycetes</taxon>
        <taxon>Schizosaccharomycetales</taxon>
        <taxon>Schizosaccharomycetaceae</taxon>
        <taxon>Schizosaccharomyces</taxon>
    </lineage>
</organism>
<evidence type="ECO:0000313" key="17">
    <source>
        <dbReference type="Proteomes" id="UP000001744"/>
    </source>
</evidence>
<name>B6K7M2_SCHJY</name>
<dbReference type="Pfam" id="PF09334">
    <property type="entry name" value="tRNA-synt_1g"/>
    <property type="match status" value="1"/>
</dbReference>
<evidence type="ECO:0000256" key="5">
    <source>
        <dbReference type="ARBA" id="ARBA00022741"/>
    </source>
</evidence>
<dbReference type="InterPro" id="IPR001412">
    <property type="entry name" value="aa-tRNA-synth_I_CS"/>
</dbReference>
<dbReference type="AlphaFoldDB" id="B6K7M2"/>
<dbReference type="GO" id="GO:0005759">
    <property type="term" value="C:mitochondrial matrix"/>
    <property type="evidence" value="ECO:0007669"/>
    <property type="project" value="UniProtKB-SubCell"/>
</dbReference>
<dbReference type="FunFam" id="3.40.50.620:FF:000003">
    <property type="entry name" value="Leucine--tRNA ligase"/>
    <property type="match status" value="1"/>
</dbReference>
<dbReference type="GO" id="GO:0005739">
    <property type="term" value="C:mitochondrion"/>
    <property type="evidence" value="ECO:0000318"/>
    <property type="project" value="GO_Central"/>
</dbReference>
<evidence type="ECO:0000256" key="4">
    <source>
        <dbReference type="ARBA" id="ARBA00022598"/>
    </source>
</evidence>
<dbReference type="InterPro" id="IPR013155">
    <property type="entry name" value="M/V/L/I-tRNA-synth_anticd-bd"/>
</dbReference>
<evidence type="ECO:0000256" key="11">
    <source>
        <dbReference type="RuleBase" id="RU363035"/>
    </source>
</evidence>
<keyword evidence="4 11" id="KW-0436">Ligase</keyword>
<dbReference type="GO" id="GO:0005524">
    <property type="term" value="F:ATP binding"/>
    <property type="evidence" value="ECO:0007669"/>
    <property type="project" value="UniProtKB-KW"/>
</dbReference>
<dbReference type="GO" id="GO:0006397">
    <property type="term" value="P:mRNA processing"/>
    <property type="evidence" value="ECO:0007669"/>
    <property type="project" value="EnsemblFungi"/>
</dbReference>
<evidence type="ECO:0000259" key="12">
    <source>
        <dbReference type="Pfam" id="PF00133"/>
    </source>
</evidence>
<dbReference type="PANTHER" id="PTHR43740">
    <property type="entry name" value="LEUCYL-TRNA SYNTHETASE"/>
    <property type="match status" value="1"/>
</dbReference>
<dbReference type="Pfam" id="PF00133">
    <property type="entry name" value="tRNA-synt_1"/>
    <property type="match status" value="1"/>
</dbReference>
<gene>
    <name evidence="16" type="ORF">SJAG_04738</name>
</gene>
<evidence type="ECO:0000256" key="6">
    <source>
        <dbReference type="ARBA" id="ARBA00022840"/>
    </source>
</evidence>
<dbReference type="RefSeq" id="XP_002175819.1">
    <property type="nucleotide sequence ID" value="XM_002175783.1"/>
</dbReference>
<dbReference type="GO" id="GO:0000372">
    <property type="term" value="P:Group I intron splicing"/>
    <property type="evidence" value="ECO:0007669"/>
    <property type="project" value="EnsemblFungi"/>
</dbReference>
<dbReference type="NCBIfam" id="TIGR00396">
    <property type="entry name" value="leuS_bact"/>
    <property type="match status" value="1"/>
</dbReference>
<comment type="subcellular location">
    <subcellularLocation>
        <location evidence="1">Mitochondrion matrix</location>
    </subcellularLocation>
</comment>
<dbReference type="Proteomes" id="UP000001744">
    <property type="component" value="Unassembled WGS sequence"/>
</dbReference>
<dbReference type="PROSITE" id="PS00178">
    <property type="entry name" value="AA_TRNA_LIGASE_I"/>
    <property type="match status" value="1"/>
</dbReference>
<accession>B6K7M2</accession>
<dbReference type="EC" id="6.1.1.4" evidence="3"/>
<evidence type="ECO:0000259" key="13">
    <source>
        <dbReference type="Pfam" id="PF08264"/>
    </source>
</evidence>
<dbReference type="STRING" id="402676.B6K7M2"/>
<comment type="similarity">
    <text evidence="2 11">Belongs to the class-I aminoacyl-tRNA synthetase family.</text>
</comment>
<dbReference type="Pfam" id="PF08264">
    <property type="entry name" value="Anticodon_1"/>
    <property type="match status" value="1"/>
</dbReference>
<dbReference type="SUPFAM" id="SSF52374">
    <property type="entry name" value="Nucleotidylyl transferase"/>
    <property type="match status" value="1"/>
</dbReference>
<keyword evidence="6 11" id="KW-0067">ATP-binding</keyword>
<evidence type="ECO:0000256" key="8">
    <source>
        <dbReference type="ARBA" id="ARBA00023146"/>
    </source>
</evidence>
<dbReference type="InterPro" id="IPR025709">
    <property type="entry name" value="Leu_tRNA-synth_edit"/>
</dbReference>
<sequence>MKVYGRSCVFLARFSHTVSANCLPVDRLLKIDQKWKTETYSNHDLNNEGSKKQITKEKMYILSMFPYPSGSLHMGHVRVYTIADLLARFYRMKGYEVIHPIGWDAFGLPAENAALERQIKPEVWTSSNIVKMKQQLLAMNVQFDWQRSITTCSPTYYRWTQWLFLKLFKHKLAYQKYATVNWDPVDQTVLANEQVNSEGRSWRSGALVEKRTLNQWFLRITDYAHELNHDLDLLSGWPDQVRTMQRNWIGESHGYEVLFQLDDENGTQLPVFTTRPETLYGVSLIAVSKDHPLSIKERNTNCHFRDFLDKQAENAHDGYQLNVHARNPLTHTVVPVYYAPYVHNDYGTSAVMGVPQHNSADLLFWKQMGSPNSAIQVLVSENEGNETQIMSSNCGKHSFLNYKIAAKSVYEELSAKGLARKKTNYRLRDWLVSRQRYWGTPIPIIHCPNCGAVPVPEEQLPVTLPKLDKFSRDLSVFRNSKAYKEWCTTICPNCGSEAQREQDTLDTFVDSSWYFFRYLSPNEEGVPFQKQLAQKYMPVDIYLGGVEHSILHLLYARFFAKFMKTLGLWVDDEHRNEPFQRLVTQGMVHGKTYLHPKTNRYLKPDELVCKDGQIRLRDDLSLEPAISFEKMSKSKHNGVDPMGVLRTWGSDVVRAHILFSAPVDKVLNWDPNTAVGIKRWLLRVVQIAEQLQGSNTIEKVDVSQLSQTELSLLSELTSLVARAEDNYASRLGLNVLVSDLMKFTNLLTKCMKEDQVRPEVAHYALEILVRCMAPMTPCVSMECWELLRCPGSVFDAWPKMQLNIKKPFQERSIPVQINGKKRLELNVSSDAQMSEEQVIARLKDLKEAQKWMNGQTIEKVIIRPRIINIVLKR</sequence>
<dbReference type="GO" id="GO:0002161">
    <property type="term" value="F:aminoacyl-tRNA deacylase activity"/>
    <property type="evidence" value="ECO:0007669"/>
    <property type="project" value="InterPro"/>
</dbReference>
<dbReference type="InterPro" id="IPR014729">
    <property type="entry name" value="Rossmann-like_a/b/a_fold"/>
</dbReference>
<dbReference type="SUPFAM" id="SSF47323">
    <property type="entry name" value="Anticodon-binding domain of a subclass of class I aminoacyl-tRNA synthetases"/>
    <property type="match status" value="1"/>
</dbReference>
<feature type="domain" description="Aminoacyl-tRNA synthetase class Ia" evidence="12">
    <location>
        <begin position="427"/>
        <end position="589"/>
    </location>
</feature>
<proteinExistence type="inferred from homology"/>
<keyword evidence="8 11" id="KW-0030">Aminoacyl-tRNA synthetase</keyword>
<evidence type="ECO:0000256" key="1">
    <source>
        <dbReference type="ARBA" id="ARBA00004305"/>
    </source>
</evidence>
<evidence type="ECO:0000256" key="3">
    <source>
        <dbReference type="ARBA" id="ARBA00013164"/>
    </source>
</evidence>
<dbReference type="Gene3D" id="3.40.50.620">
    <property type="entry name" value="HUPs"/>
    <property type="match status" value="2"/>
</dbReference>
<evidence type="ECO:0000313" key="16">
    <source>
        <dbReference type="EMBL" id="EEB09526.1"/>
    </source>
</evidence>
<protein>
    <recommendedName>
        <fullName evidence="3">leucine--tRNA ligase</fullName>
        <ecNumber evidence="3">6.1.1.4</ecNumber>
    </recommendedName>
    <alternativeName>
        <fullName evidence="9">Leucyl-tRNA synthetase</fullName>
    </alternativeName>
</protein>
<keyword evidence="17" id="KW-1185">Reference proteome</keyword>
<evidence type="ECO:0000259" key="14">
    <source>
        <dbReference type="Pfam" id="PF09334"/>
    </source>
</evidence>
<feature type="domain" description="Methionyl/Valyl/Leucyl/Isoleucyl-tRNA synthetase anticodon-binding" evidence="13">
    <location>
        <begin position="712"/>
        <end position="832"/>
    </location>
</feature>
<dbReference type="VEuPathDB" id="FungiDB:SJAG_04738"/>
<evidence type="ECO:0000256" key="7">
    <source>
        <dbReference type="ARBA" id="ARBA00022917"/>
    </source>
</evidence>
<dbReference type="GO" id="GO:0006429">
    <property type="term" value="P:leucyl-tRNA aminoacylation"/>
    <property type="evidence" value="ECO:0000318"/>
    <property type="project" value="GO_Central"/>
</dbReference>
<dbReference type="EMBL" id="KE651168">
    <property type="protein sequence ID" value="EEB09526.1"/>
    <property type="molecule type" value="Genomic_DNA"/>
</dbReference>
<dbReference type="eggNOG" id="KOG0435">
    <property type="taxonomic scope" value="Eukaryota"/>
</dbReference>
<keyword evidence="5 11" id="KW-0547">Nucleotide-binding</keyword>
<dbReference type="InterPro" id="IPR009008">
    <property type="entry name" value="Val/Leu/Ile-tRNA-synth_edit"/>
</dbReference>
<dbReference type="InterPro" id="IPR009080">
    <property type="entry name" value="tRNAsynth_Ia_anticodon-bd"/>
</dbReference>
<dbReference type="PRINTS" id="PR00985">
    <property type="entry name" value="TRNASYNTHLEU"/>
</dbReference>
<dbReference type="InterPro" id="IPR015413">
    <property type="entry name" value="Methionyl/Leucyl_tRNA_Synth"/>
</dbReference>
<dbReference type="GO" id="GO:0032543">
    <property type="term" value="P:mitochondrial translation"/>
    <property type="evidence" value="ECO:0000318"/>
    <property type="project" value="GO_Central"/>
</dbReference>
<evidence type="ECO:0000256" key="2">
    <source>
        <dbReference type="ARBA" id="ARBA00005594"/>
    </source>
</evidence>
<evidence type="ECO:0000256" key="10">
    <source>
        <dbReference type="ARBA" id="ARBA00047469"/>
    </source>
</evidence>
<dbReference type="HAMAP" id="MF_00049_B">
    <property type="entry name" value="Leu_tRNA_synth_B"/>
    <property type="match status" value="1"/>
</dbReference>
<dbReference type="OrthoDB" id="15954at2759"/>
<evidence type="ECO:0000256" key="9">
    <source>
        <dbReference type="ARBA" id="ARBA00030520"/>
    </source>
</evidence>